<dbReference type="KEGG" id="vg:13165511"/>
<proteinExistence type="predicted"/>
<dbReference type="RefSeq" id="YP_006489280.1">
    <property type="nucleotide sequence ID" value="NC_018088.1"/>
</dbReference>
<dbReference type="GeneID" id="13165511"/>
<organism evidence="1 2">
    <name type="scientific">Colwellia phage 9A</name>
    <dbReference type="NCBI Taxonomy" id="765765"/>
    <lineage>
        <taxon>Viruses</taxon>
        <taxon>Duplodnaviria</taxon>
        <taxon>Heunggongvirae</taxon>
        <taxon>Uroviricota</taxon>
        <taxon>Caudoviricetes</taxon>
        <taxon>Franklinbayvirus</taxon>
        <taxon>Franklinbayvirus fv9A</taxon>
    </lineage>
</organism>
<gene>
    <name evidence="1" type="ORF">COPG_00094</name>
</gene>
<reference evidence="1 2" key="1">
    <citation type="journal article" date="2013" name="Extremophiles">
        <title>Genomic analysis of cold-active Colwelliaphage 9A and psychrophilic phage-host interactions.</title>
        <authorList>
            <person name="Colangelo-Lillis J.R."/>
            <person name="Deming J.W."/>
        </authorList>
    </citation>
    <scope>NUCLEOTIDE SEQUENCE [LARGE SCALE GENOMIC DNA]</scope>
    <source>
        <strain evidence="1">9A</strain>
    </source>
</reference>
<evidence type="ECO:0000313" key="2">
    <source>
        <dbReference type="Proteomes" id="UP000005266"/>
    </source>
</evidence>
<accession>I3UMH5</accession>
<dbReference type="Proteomes" id="UP000005266">
    <property type="component" value="Segment"/>
</dbReference>
<keyword evidence="2" id="KW-1185">Reference proteome</keyword>
<sequence length="157" mass="18042">MRKSLKEAVGNVKRKYSNEDFNPFTAVEWIYNNCLHSGTGSTVLLVGYTERYQKEILNAWQHVMLSRKIMVPTDLQPILEAGEFITHTGARLRFETYRDHAVDMMKFHAACQECSIVALCSPYNSPDMLNVIRETSVNNLVYNFSENNLQLSVDTEK</sequence>
<evidence type="ECO:0000313" key="1">
    <source>
        <dbReference type="EMBL" id="AFK66690.1"/>
    </source>
</evidence>
<name>I3UMH5_9CAUD</name>
<protein>
    <submittedName>
        <fullName evidence="1">Uncharacterized protein</fullName>
    </submittedName>
</protein>
<dbReference type="EMBL" id="HQ317390">
    <property type="protein sequence ID" value="AFK66690.1"/>
    <property type="molecule type" value="Genomic_DNA"/>
</dbReference>